<dbReference type="PROSITE" id="PS50181">
    <property type="entry name" value="FBOX"/>
    <property type="match status" value="1"/>
</dbReference>
<protein>
    <recommendedName>
        <fullName evidence="1">F-box domain-containing protein</fullName>
    </recommendedName>
</protein>
<proteinExistence type="predicted"/>
<dbReference type="EMBL" id="KI630180">
    <property type="protein sequence ID" value="EYU45667.1"/>
    <property type="molecule type" value="Genomic_DNA"/>
</dbReference>
<organism evidence="2 3">
    <name type="scientific">Erythranthe guttata</name>
    <name type="common">Yellow monkey flower</name>
    <name type="synonym">Mimulus guttatus</name>
    <dbReference type="NCBI Taxonomy" id="4155"/>
    <lineage>
        <taxon>Eukaryota</taxon>
        <taxon>Viridiplantae</taxon>
        <taxon>Streptophyta</taxon>
        <taxon>Embryophyta</taxon>
        <taxon>Tracheophyta</taxon>
        <taxon>Spermatophyta</taxon>
        <taxon>Magnoliopsida</taxon>
        <taxon>eudicotyledons</taxon>
        <taxon>Gunneridae</taxon>
        <taxon>Pentapetalae</taxon>
        <taxon>asterids</taxon>
        <taxon>lamiids</taxon>
        <taxon>Lamiales</taxon>
        <taxon>Phrymaceae</taxon>
        <taxon>Erythranthe</taxon>
    </lineage>
</organism>
<dbReference type="STRING" id="4155.A0A022RYS0"/>
<name>A0A022RYS0_ERYGU</name>
<dbReference type="InterPro" id="IPR006527">
    <property type="entry name" value="F-box-assoc_dom_typ1"/>
</dbReference>
<dbReference type="Pfam" id="PF07734">
    <property type="entry name" value="FBA_1"/>
    <property type="match status" value="1"/>
</dbReference>
<dbReference type="PANTHER" id="PTHR31672">
    <property type="entry name" value="BNACNNG10540D PROTEIN"/>
    <property type="match status" value="1"/>
</dbReference>
<dbReference type="eggNOG" id="ENOG502QUVH">
    <property type="taxonomic scope" value="Eukaryota"/>
</dbReference>
<dbReference type="Proteomes" id="UP000030748">
    <property type="component" value="Unassembled WGS sequence"/>
</dbReference>
<dbReference type="SUPFAM" id="SSF81383">
    <property type="entry name" value="F-box domain"/>
    <property type="match status" value="1"/>
</dbReference>
<sequence length="382" mass="43603">MEKNLPEEIMEEILYKLPVKSLSRFKCVSKSLNSLISDKDFIKHHLKKSITDDEDLSDMTNHKLITRFKHDQPPTFFRHVSCSLHKQPIIKSDFNENMVFTIMGSCNGLLLVAAGANLPYLWNPTTKKYKKIDLPLGFYEEEVQLGHDDQVNIFSPPRRYDYVYGLGYDESNDDYKIVCNKVSPWNRNPNLSRMNHTLMYSSKTNSWKKIENSPKSLCLPGKFVAGRLHWLCSMDGFDIICLNLTEEKYEIVGGPQSFTNNAEFKVVKLEELGGYLSLTYMNGRADVDVWVMTEYGKRESWSKVWTLSNFVSAPADRVNGRPIPFLWRKNGDIAVAFGSEIVVYNGKNVVSRSPLDIQLVAKVRCYVYVESLVSPFGSGASA</sequence>
<dbReference type="PANTHER" id="PTHR31672:SF13">
    <property type="entry name" value="F-BOX PROTEIN CPR30-LIKE"/>
    <property type="match status" value="1"/>
</dbReference>
<dbReference type="Gene3D" id="1.20.1280.50">
    <property type="match status" value="1"/>
</dbReference>
<dbReference type="NCBIfam" id="TIGR01640">
    <property type="entry name" value="F_box_assoc_1"/>
    <property type="match status" value="1"/>
</dbReference>
<reference evidence="2 3" key="1">
    <citation type="journal article" date="2013" name="Proc. Natl. Acad. Sci. U.S.A.">
        <title>Fine-scale variation in meiotic recombination in Mimulus inferred from population shotgun sequencing.</title>
        <authorList>
            <person name="Hellsten U."/>
            <person name="Wright K.M."/>
            <person name="Jenkins J."/>
            <person name="Shu S."/>
            <person name="Yuan Y."/>
            <person name="Wessler S.R."/>
            <person name="Schmutz J."/>
            <person name="Willis J.H."/>
            <person name="Rokhsar D.S."/>
        </authorList>
    </citation>
    <scope>NUCLEOTIDE SEQUENCE [LARGE SCALE GENOMIC DNA]</scope>
    <source>
        <strain evidence="3">cv. DUN x IM62</strain>
    </source>
</reference>
<gene>
    <name evidence="2" type="ORF">MIMGU_mgv1a020743mg</name>
</gene>
<dbReference type="Pfam" id="PF00646">
    <property type="entry name" value="F-box"/>
    <property type="match status" value="1"/>
</dbReference>
<keyword evidence="3" id="KW-1185">Reference proteome</keyword>
<dbReference type="InterPro" id="IPR036047">
    <property type="entry name" value="F-box-like_dom_sf"/>
</dbReference>
<dbReference type="SMART" id="SM00256">
    <property type="entry name" value="FBOX"/>
    <property type="match status" value="1"/>
</dbReference>
<dbReference type="InterPro" id="IPR017451">
    <property type="entry name" value="F-box-assoc_interact_dom"/>
</dbReference>
<feature type="domain" description="F-box" evidence="1">
    <location>
        <begin position="1"/>
        <end position="45"/>
    </location>
</feature>
<dbReference type="InterPro" id="IPR011043">
    <property type="entry name" value="Gal_Oxase/kelch_b-propeller"/>
</dbReference>
<dbReference type="InterPro" id="IPR001810">
    <property type="entry name" value="F-box_dom"/>
</dbReference>
<evidence type="ECO:0000259" key="1">
    <source>
        <dbReference type="PROSITE" id="PS50181"/>
    </source>
</evidence>
<dbReference type="AlphaFoldDB" id="A0A022RYS0"/>
<evidence type="ECO:0000313" key="2">
    <source>
        <dbReference type="EMBL" id="EYU45667.1"/>
    </source>
</evidence>
<accession>A0A022RYS0</accession>
<dbReference type="InterPro" id="IPR050796">
    <property type="entry name" value="SCF_F-box_component"/>
</dbReference>
<dbReference type="SUPFAM" id="SSF50965">
    <property type="entry name" value="Galactose oxidase, central domain"/>
    <property type="match status" value="1"/>
</dbReference>
<dbReference type="CDD" id="cd22157">
    <property type="entry name" value="F-box_AtFBW1-like"/>
    <property type="match status" value="1"/>
</dbReference>
<evidence type="ECO:0000313" key="3">
    <source>
        <dbReference type="Proteomes" id="UP000030748"/>
    </source>
</evidence>